<dbReference type="AlphaFoldDB" id="A0AAV0YHR6"/>
<evidence type="ECO:0000313" key="8">
    <source>
        <dbReference type="Proteomes" id="UP001157006"/>
    </source>
</evidence>
<evidence type="ECO:0000256" key="4">
    <source>
        <dbReference type="PROSITE-ProRule" id="PRU00027"/>
    </source>
</evidence>
<sequence>MENVGNIDPLISQDSAHQLTPGTEESFNSSLNGLTPPKETIETPNDETIDRIDTGDNIEALEETKKGRIRSKAWDHFIKVKVNGEDKAQCKYCKKFLGGKSSNGRKHLLQHMETCIHLKIHENKTTKGQTFLIPNNSQGKQELGVGNYNAGKPMKELARAIIMHEYPLSIVDHIGFR</sequence>
<reference evidence="7 8" key="1">
    <citation type="submission" date="2023-01" db="EMBL/GenBank/DDBJ databases">
        <authorList>
            <person name="Kreplak J."/>
        </authorList>
    </citation>
    <scope>NUCLEOTIDE SEQUENCE [LARGE SCALE GENOMIC DNA]</scope>
</reference>
<dbReference type="Pfam" id="PF02892">
    <property type="entry name" value="zf-BED"/>
    <property type="match status" value="1"/>
</dbReference>
<evidence type="ECO:0000256" key="2">
    <source>
        <dbReference type="ARBA" id="ARBA00022771"/>
    </source>
</evidence>
<evidence type="ECO:0000259" key="6">
    <source>
        <dbReference type="PROSITE" id="PS50808"/>
    </source>
</evidence>
<dbReference type="Proteomes" id="UP001157006">
    <property type="component" value="Unassembled WGS sequence"/>
</dbReference>
<organism evidence="7 8">
    <name type="scientific">Vicia faba</name>
    <name type="common">Broad bean</name>
    <name type="synonym">Faba vulgaris</name>
    <dbReference type="NCBI Taxonomy" id="3906"/>
    <lineage>
        <taxon>Eukaryota</taxon>
        <taxon>Viridiplantae</taxon>
        <taxon>Streptophyta</taxon>
        <taxon>Embryophyta</taxon>
        <taxon>Tracheophyta</taxon>
        <taxon>Spermatophyta</taxon>
        <taxon>Magnoliopsida</taxon>
        <taxon>eudicotyledons</taxon>
        <taxon>Gunneridae</taxon>
        <taxon>Pentapetalae</taxon>
        <taxon>rosids</taxon>
        <taxon>fabids</taxon>
        <taxon>Fabales</taxon>
        <taxon>Fabaceae</taxon>
        <taxon>Papilionoideae</taxon>
        <taxon>50 kb inversion clade</taxon>
        <taxon>NPAAA clade</taxon>
        <taxon>Hologalegina</taxon>
        <taxon>IRL clade</taxon>
        <taxon>Fabeae</taxon>
        <taxon>Vicia</taxon>
    </lineage>
</organism>
<accession>A0AAV0YHR6</accession>
<name>A0AAV0YHR6_VICFA</name>
<dbReference type="PANTHER" id="PTHR34396">
    <property type="entry name" value="OS03G0264950 PROTEIN-RELATED"/>
    <property type="match status" value="1"/>
</dbReference>
<evidence type="ECO:0000256" key="5">
    <source>
        <dbReference type="SAM" id="MobiDB-lite"/>
    </source>
</evidence>
<dbReference type="GO" id="GO:1990837">
    <property type="term" value="F:sequence-specific double-stranded DNA binding"/>
    <property type="evidence" value="ECO:0007669"/>
    <property type="project" value="TreeGrafter"/>
</dbReference>
<feature type="region of interest" description="Disordered" evidence="5">
    <location>
        <begin position="1"/>
        <end position="51"/>
    </location>
</feature>
<dbReference type="GO" id="GO:0006357">
    <property type="term" value="P:regulation of transcription by RNA polymerase II"/>
    <property type="evidence" value="ECO:0007669"/>
    <property type="project" value="TreeGrafter"/>
</dbReference>
<dbReference type="InterPro" id="IPR053031">
    <property type="entry name" value="Cuticle_assoc_protein"/>
</dbReference>
<comment type="caution">
    <text evidence="7">The sequence shown here is derived from an EMBL/GenBank/DDBJ whole genome shotgun (WGS) entry which is preliminary data.</text>
</comment>
<dbReference type="EMBL" id="CATIWC010001378">
    <property type="protein sequence ID" value="CAI8584073.1"/>
    <property type="molecule type" value="Genomic_DNA"/>
</dbReference>
<dbReference type="SUPFAM" id="SSF57667">
    <property type="entry name" value="beta-beta-alpha zinc fingers"/>
    <property type="match status" value="1"/>
</dbReference>
<evidence type="ECO:0000256" key="1">
    <source>
        <dbReference type="ARBA" id="ARBA00022723"/>
    </source>
</evidence>
<dbReference type="GO" id="GO:0005634">
    <property type="term" value="C:nucleus"/>
    <property type="evidence" value="ECO:0007669"/>
    <property type="project" value="TreeGrafter"/>
</dbReference>
<proteinExistence type="predicted"/>
<dbReference type="PANTHER" id="PTHR34396:SF25">
    <property type="entry name" value="BOUNDARY ELEMENT ASSOCIATED FACTOR"/>
    <property type="match status" value="1"/>
</dbReference>
<keyword evidence="3" id="KW-0862">Zinc</keyword>
<feature type="compositionally biased region" description="Polar residues" evidence="5">
    <location>
        <begin position="12"/>
        <end position="33"/>
    </location>
</feature>
<evidence type="ECO:0000256" key="3">
    <source>
        <dbReference type="ARBA" id="ARBA00022833"/>
    </source>
</evidence>
<dbReference type="SMART" id="SM00614">
    <property type="entry name" value="ZnF_BED"/>
    <property type="match status" value="1"/>
</dbReference>
<evidence type="ECO:0000313" key="7">
    <source>
        <dbReference type="EMBL" id="CAI8584073.1"/>
    </source>
</evidence>
<keyword evidence="2 4" id="KW-0863">Zinc-finger</keyword>
<keyword evidence="8" id="KW-1185">Reference proteome</keyword>
<feature type="domain" description="BED-type" evidence="6">
    <location>
        <begin position="68"/>
        <end position="128"/>
    </location>
</feature>
<dbReference type="GO" id="GO:0008270">
    <property type="term" value="F:zinc ion binding"/>
    <property type="evidence" value="ECO:0007669"/>
    <property type="project" value="UniProtKB-KW"/>
</dbReference>
<keyword evidence="1" id="KW-0479">Metal-binding</keyword>
<protein>
    <recommendedName>
        <fullName evidence="6">BED-type domain-containing protein</fullName>
    </recommendedName>
</protein>
<gene>
    <name evidence="7" type="ORF">VFH_U057360</name>
</gene>
<dbReference type="InterPro" id="IPR036236">
    <property type="entry name" value="Znf_C2H2_sf"/>
</dbReference>
<dbReference type="PROSITE" id="PS50808">
    <property type="entry name" value="ZF_BED"/>
    <property type="match status" value="1"/>
</dbReference>
<dbReference type="InterPro" id="IPR003656">
    <property type="entry name" value="Znf_BED"/>
</dbReference>